<dbReference type="AlphaFoldDB" id="A0A1I2CE42"/>
<dbReference type="OrthoDB" id="1363772at2"/>
<keyword evidence="2" id="KW-1185">Reference proteome</keyword>
<evidence type="ECO:0000313" key="2">
    <source>
        <dbReference type="Proteomes" id="UP000183410"/>
    </source>
</evidence>
<sequence>MKMADAVNTYNYALNIIKELGFSISILDHEESFDWEAKKESNTFIASDPLRLLGLILIGTEYGEEWNGMNIPNHYDLILKEHYNDNT</sequence>
<accession>A0A1I2CE42</accession>
<organism evidence="1 2">
    <name type="scientific">Paenibacillus algorifonticola</name>
    <dbReference type="NCBI Taxonomy" id="684063"/>
    <lineage>
        <taxon>Bacteria</taxon>
        <taxon>Bacillati</taxon>
        <taxon>Bacillota</taxon>
        <taxon>Bacilli</taxon>
        <taxon>Bacillales</taxon>
        <taxon>Paenibacillaceae</taxon>
        <taxon>Paenibacillus</taxon>
    </lineage>
</organism>
<dbReference type="Proteomes" id="UP000183410">
    <property type="component" value="Unassembled WGS sequence"/>
</dbReference>
<dbReference type="EMBL" id="FONN01000005">
    <property type="protein sequence ID" value="SFE66544.1"/>
    <property type="molecule type" value="Genomic_DNA"/>
</dbReference>
<name>A0A1I2CE42_9BACL</name>
<reference evidence="2" key="1">
    <citation type="submission" date="2016-10" db="EMBL/GenBank/DDBJ databases">
        <authorList>
            <person name="Varghese N."/>
            <person name="Submissions S."/>
        </authorList>
    </citation>
    <scope>NUCLEOTIDE SEQUENCE [LARGE SCALE GENOMIC DNA]</scope>
    <source>
        <strain evidence="2">CGMCC 1.10223</strain>
    </source>
</reference>
<protein>
    <submittedName>
        <fullName evidence="1">Uncharacterized protein</fullName>
    </submittedName>
</protein>
<dbReference type="RefSeq" id="WP_046231615.1">
    <property type="nucleotide sequence ID" value="NZ_FONN01000005.1"/>
</dbReference>
<proteinExistence type="predicted"/>
<evidence type="ECO:0000313" key="1">
    <source>
        <dbReference type="EMBL" id="SFE66544.1"/>
    </source>
</evidence>
<gene>
    <name evidence="1" type="ORF">SAMN04487969_10523</name>
</gene>